<evidence type="ECO:0000256" key="1">
    <source>
        <dbReference type="ARBA" id="ARBA00022676"/>
    </source>
</evidence>
<dbReference type="EMBL" id="JACSQF010000001">
    <property type="protein sequence ID" value="MBD7979417.1"/>
    <property type="molecule type" value="Genomic_DNA"/>
</dbReference>
<comment type="caution">
    <text evidence="4">The sequence shown here is derived from an EMBL/GenBank/DDBJ whole genome shotgun (WGS) entry which is preliminary data.</text>
</comment>
<dbReference type="RefSeq" id="WP_191800383.1">
    <property type="nucleotide sequence ID" value="NZ_JACSQF010000001.1"/>
</dbReference>
<dbReference type="PANTHER" id="PTHR12526:SF636">
    <property type="entry name" value="BLL3647 PROTEIN"/>
    <property type="match status" value="1"/>
</dbReference>
<protein>
    <submittedName>
        <fullName evidence="4">Glycosyltransferase family 4 protein</fullName>
    </submittedName>
</protein>
<dbReference type="Pfam" id="PF13692">
    <property type="entry name" value="Glyco_trans_1_4"/>
    <property type="match status" value="1"/>
</dbReference>
<dbReference type="PANTHER" id="PTHR12526">
    <property type="entry name" value="GLYCOSYLTRANSFERASE"/>
    <property type="match status" value="1"/>
</dbReference>
<evidence type="ECO:0000313" key="4">
    <source>
        <dbReference type="EMBL" id="MBD7979417.1"/>
    </source>
</evidence>
<keyword evidence="2" id="KW-0808">Transferase</keyword>
<gene>
    <name evidence="4" type="ORF">H9641_01605</name>
</gene>
<organism evidence="4 5">
    <name type="scientific">Oerskovia merdavium</name>
    <dbReference type="NCBI Taxonomy" id="2762227"/>
    <lineage>
        <taxon>Bacteria</taxon>
        <taxon>Bacillati</taxon>
        <taxon>Actinomycetota</taxon>
        <taxon>Actinomycetes</taxon>
        <taxon>Micrococcales</taxon>
        <taxon>Cellulomonadaceae</taxon>
        <taxon>Oerskovia</taxon>
    </lineage>
</organism>
<name>A0ABR8TUF5_9CELL</name>
<evidence type="ECO:0000259" key="3">
    <source>
        <dbReference type="Pfam" id="PF13439"/>
    </source>
</evidence>
<dbReference type="Gene3D" id="3.40.50.2000">
    <property type="entry name" value="Glycogen Phosphorylase B"/>
    <property type="match status" value="2"/>
</dbReference>
<sequence length="367" mass="39716">MPTVVHGLCGATPTTAPRPRVLVARGTYSERYDSAESVEYPLRPGRRTDRYLDLALARTLAVRPAARATLRPALTAQSDWDPTVFFAHNLPQAVPLIDADRHAPVLYAHNQLLRTYDRREARRTLGPAAAIVAVSDYLAEALASHLPPELRDRVVVVRNGVDAEAFTPRTRTDDGVLRVVFVGRTIPEKGPDVLVDAVVRLGRPDVHLLVVGSAGFDPEAPLTDFEAQLRRAATPAGGRVVFRRFVDRPGVVDVLREADVAVVPSRWPDPCPLTVLEGMAAGAAVVGSEIGGIPETVRGAGVLVAPGSVDALAQVIEGLADSPEELARWSDAGIDRARSRTWSAVRHELDDRLAPFVGQRPADRRTR</sequence>
<proteinExistence type="predicted"/>
<keyword evidence="5" id="KW-1185">Reference proteome</keyword>
<dbReference type="Proteomes" id="UP000655570">
    <property type="component" value="Unassembled WGS sequence"/>
</dbReference>
<dbReference type="CDD" id="cd03801">
    <property type="entry name" value="GT4_PimA-like"/>
    <property type="match status" value="1"/>
</dbReference>
<dbReference type="Pfam" id="PF13439">
    <property type="entry name" value="Glyco_transf_4"/>
    <property type="match status" value="1"/>
</dbReference>
<dbReference type="InterPro" id="IPR028098">
    <property type="entry name" value="Glyco_trans_4-like_N"/>
</dbReference>
<accession>A0ABR8TUF5</accession>
<evidence type="ECO:0000256" key="2">
    <source>
        <dbReference type="ARBA" id="ARBA00022679"/>
    </source>
</evidence>
<feature type="domain" description="Glycosyltransferase subfamily 4-like N-terminal" evidence="3">
    <location>
        <begin position="77"/>
        <end position="164"/>
    </location>
</feature>
<evidence type="ECO:0000313" key="5">
    <source>
        <dbReference type="Proteomes" id="UP000655570"/>
    </source>
</evidence>
<keyword evidence="1" id="KW-0328">Glycosyltransferase</keyword>
<reference evidence="4 5" key="1">
    <citation type="submission" date="2020-08" db="EMBL/GenBank/DDBJ databases">
        <title>A Genomic Blueprint of the Chicken Gut Microbiome.</title>
        <authorList>
            <person name="Gilroy R."/>
            <person name="Ravi A."/>
            <person name="Getino M."/>
            <person name="Pursley I."/>
            <person name="Horton D.L."/>
            <person name="Alikhan N.-F."/>
            <person name="Baker D."/>
            <person name="Gharbi K."/>
            <person name="Hall N."/>
            <person name="Watson M."/>
            <person name="Adriaenssens E.M."/>
            <person name="Foster-Nyarko E."/>
            <person name="Jarju S."/>
            <person name="Secka A."/>
            <person name="Antonio M."/>
            <person name="Oren A."/>
            <person name="Chaudhuri R."/>
            <person name="La Ragione R.M."/>
            <person name="Hildebrand F."/>
            <person name="Pallen M.J."/>
        </authorList>
    </citation>
    <scope>NUCLEOTIDE SEQUENCE [LARGE SCALE GENOMIC DNA]</scope>
    <source>
        <strain evidence="4 5">Sa2CUA9</strain>
    </source>
</reference>
<dbReference type="SUPFAM" id="SSF53756">
    <property type="entry name" value="UDP-Glycosyltransferase/glycogen phosphorylase"/>
    <property type="match status" value="1"/>
</dbReference>